<dbReference type="NCBIfam" id="TIGR01460">
    <property type="entry name" value="HAD-SF-IIA"/>
    <property type="match status" value="1"/>
</dbReference>
<evidence type="ECO:0000256" key="2">
    <source>
        <dbReference type="PIRSR" id="PIRSR000915-1"/>
    </source>
</evidence>
<dbReference type="Pfam" id="PF13344">
    <property type="entry name" value="Hydrolase_6"/>
    <property type="match status" value="1"/>
</dbReference>
<evidence type="ECO:0000256" key="3">
    <source>
        <dbReference type="PIRSR" id="PIRSR000915-2"/>
    </source>
</evidence>
<dbReference type="AlphaFoldDB" id="K1RAQ9"/>
<dbReference type="HOGENOM" id="CLU_043473_0_1_1"/>
<proteinExistence type="predicted"/>
<dbReference type="InParanoid" id="K1RAQ9"/>
<dbReference type="Pfam" id="PF13242">
    <property type="entry name" value="Hydrolase_like"/>
    <property type="match status" value="2"/>
</dbReference>
<feature type="binding site" evidence="4">
    <location>
        <position position="23"/>
    </location>
    <ligand>
        <name>Mg(2+)</name>
        <dbReference type="ChEBI" id="CHEBI:18420"/>
    </ligand>
</feature>
<dbReference type="InterPro" id="IPR023214">
    <property type="entry name" value="HAD_sf"/>
</dbReference>
<feature type="active site" description="Nucleophile" evidence="2">
    <location>
        <position position="23"/>
    </location>
</feature>
<keyword evidence="4" id="KW-0479">Metal-binding</keyword>
<keyword evidence="4" id="KW-0460">Magnesium</keyword>
<dbReference type="InterPro" id="IPR006357">
    <property type="entry name" value="HAD-SF_hydro_IIA"/>
</dbReference>
<protein>
    <submittedName>
        <fullName evidence="5">Phosphoglycolate phosphatase</fullName>
    </submittedName>
</protein>
<sequence length="362" mass="39444">MCDEISPNIAKEISNNVDNFLFDCDGVLWNANEVIPGSLETVKGLKALGKRVFYITNNSTKTRAEYAEKCVKLGFPASEEEIVCTSYISALYLHNMNFQGKIYVVGNPSMGEELDRFDLKHTGIGPDPPDDNQAGLQVVSGLTLDPEIKCVLVGFDKYISYPKMMKAASYARQKDCIFLATNEDTHLPMDVPFVIPGTGTIVASVKVPARREPLVMGKPETNMFRCLQKAHNLDPARCMMVGDSCHTDISMATVSGMQSLLVLTGVSTLSNVDTYKASGDPTQATYVPTYYANKLGLLRCNTDISMATNCGMQSLLVLTGVSTLSDVETYKASGDPTQATYVPTYYANKLGQLGKLLGFNIP</sequence>
<dbReference type="EMBL" id="JH816022">
    <property type="protein sequence ID" value="EKC40734.1"/>
    <property type="molecule type" value="Genomic_DNA"/>
</dbReference>
<feature type="binding site" evidence="4">
    <location>
        <position position="25"/>
    </location>
    <ligand>
        <name>Mg(2+)</name>
        <dbReference type="ChEBI" id="CHEBI:18420"/>
    </ligand>
</feature>
<dbReference type="Gene3D" id="3.40.50.1000">
    <property type="entry name" value="HAD superfamily/HAD-like"/>
    <property type="match status" value="3"/>
</dbReference>
<accession>K1RAQ9</accession>
<evidence type="ECO:0000256" key="4">
    <source>
        <dbReference type="PIRSR" id="PIRSR000915-3"/>
    </source>
</evidence>
<feature type="binding site" evidence="4">
    <location>
        <position position="243"/>
    </location>
    <ligand>
        <name>Mg(2+)</name>
        <dbReference type="ChEBI" id="CHEBI:18420"/>
    </ligand>
</feature>
<name>K1RAQ9_MAGGI</name>
<dbReference type="InterPro" id="IPR036412">
    <property type="entry name" value="HAD-like_sf"/>
</dbReference>
<dbReference type="FunCoup" id="K1RAQ9">
    <property type="interactions" value="955"/>
</dbReference>
<organism evidence="5">
    <name type="scientific">Magallana gigas</name>
    <name type="common">Pacific oyster</name>
    <name type="synonym">Crassostrea gigas</name>
    <dbReference type="NCBI Taxonomy" id="29159"/>
    <lineage>
        <taxon>Eukaryota</taxon>
        <taxon>Metazoa</taxon>
        <taxon>Spiralia</taxon>
        <taxon>Lophotrochozoa</taxon>
        <taxon>Mollusca</taxon>
        <taxon>Bivalvia</taxon>
        <taxon>Autobranchia</taxon>
        <taxon>Pteriomorphia</taxon>
        <taxon>Ostreida</taxon>
        <taxon>Ostreoidea</taxon>
        <taxon>Ostreidae</taxon>
        <taxon>Magallana</taxon>
    </lineage>
</organism>
<dbReference type="NCBIfam" id="TIGR01452">
    <property type="entry name" value="PGP_euk"/>
    <property type="match status" value="1"/>
</dbReference>
<dbReference type="GO" id="GO:0005737">
    <property type="term" value="C:cytoplasm"/>
    <property type="evidence" value="ECO:0007669"/>
    <property type="project" value="TreeGrafter"/>
</dbReference>
<dbReference type="PANTHER" id="PTHR19288:SF93">
    <property type="entry name" value="FI11325P-RELATED"/>
    <property type="match status" value="1"/>
</dbReference>
<keyword evidence="1" id="KW-0378">Hydrolase</keyword>
<gene>
    <name evidence="5" type="ORF">CGI_10020614</name>
</gene>
<dbReference type="GO" id="GO:0046872">
    <property type="term" value="F:metal ion binding"/>
    <property type="evidence" value="ECO:0007669"/>
    <property type="project" value="UniProtKB-KW"/>
</dbReference>
<feature type="binding site" evidence="3">
    <location>
        <position position="218"/>
    </location>
    <ligand>
        <name>substrate</name>
    </ligand>
</feature>
<dbReference type="SUPFAM" id="SSF56784">
    <property type="entry name" value="HAD-like"/>
    <property type="match status" value="2"/>
</dbReference>
<reference evidence="5" key="1">
    <citation type="journal article" date="2012" name="Nature">
        <title>The oyster genome reveals stress adaptation and complexity of shell formation.</title>
        <authorList>
            <person name="Zhang G."/>
            <person name="Fang X."/>
            <person name="Guo X."/>
            <person name="Li L."/>
            <person name="Luo R."/>
            <person name="Xu F."/>
            <person name="Yang P."/>
            <person name="Zhang L."/>
            <person name="Wang X."/>
            <person name="Qi H."/>
            <person name="Xiong Z."/>
            <person name="Que H."/>
            <person name="Xie Y."/>
            <person name="Holland P.W."/>
            <person name="Paps J."/>
            <person name="Zhu Y."/>
            <person name="Wu F."/>
            <person name="Chen Y."/>
            <person name="Wang J."/>
            <person name="Peng C."/>
            <person name="Meng J."/>
            <person name="Yang L."/>
            <person name="Liu J."/>
            <person name="Wen B."/>
            <person name="Zhang N."/>
            <person name="Huang Z."/>
            <person name="Zhu Q."/>
            <person name="Feng Y."/>
            <person name="Mount A."/>
            <person name="Hedgecock D."/>
            <person name="Xu Z."/>
            <person name="Liu Y."/>
            <person name="Domazet-Loso T."/>
            <person name="Du Y."/>
            <person name="Sun X."/>
            <person name="Zhang S."/>
            <person name="Liu B."/>
            <person name="Cheng P."/>
            <person name="Jiang X."/>
            <person name="Li J."/>
            <person name="Fan D."/>
            <person name="Wang W."/>
            <person name="Fu W."/>
            <person name="Wang T."/>
            <person name="Wang B."/>
            <person name="Zhang J."/>
            <person name="Peng Z."/>
            <person name="Li Y."/>
            <person name="Li N."/>
            <person name="Wang J."/>
            <person name="Chen M."/>
            <person name="He Y."/>
            <person name="Tan F."/>
            <person name="Song X."/>
            <person name="Zheng Q."/>
            <person name="Huang R."/>
            <person name="Yang H."/>
            <person name="Du X."/>
            <person name="Chen L."/>
            <person name="Yang M."/>
            <person name="Gaffney P.M."/>
            <person name="Wang S."/>
            <person name="Luo L."/>
            <person name="She Z."/>
            <person name="Ming Y."/>
            <person name="Huang W."/>
            <person name="Zhang S."/>
            <person name="Huang B."/>
            <person name="Zhang Y."/>
            <person name="Qu T."/>
            <person name="Ni P."/>
            <person name="Miao G."/>
            <person name="Wang J."/>
            <person name="Wang Q."/>
            <person name="Steinberg C.E."/>
            <person name="Wang H."/>
            <person name="Li N."/>
            <person name="Qian L."/>
            <person name="Zhang G."/>
            <person name="Li Y."/>
            <person name="Yang H."/>
            <person name="Liu X."/>
            <person name="Wang J."/>
            <person name="Yin Y."/>
            <person name="Wang J."/>
        </authorList>
    </citation>
    <scope>NUCLEOTIDE SEQUENCE [LARGE SCALE GENOMIC DNA]</scope>
    <source>
        <strain evidence="5">05x7-T-G4-1.051#20</strain>
    </source>
</reference>
<evidence type="ECO:0000313" key="5">
    <source>
        <dbReference type="EMBL" id="EKC40734.1"/>
    </source>
</evidence>
<dbReference type="PANTHER" id="PTHR19288">
    <property type="entry name" value="4-NITROPHENYLPHOSPHATASE-RELATED"/>
    <property type="match status" value="1"/>
</dbReference>
<feature type="active site" description="Nucleophile" evidence="2">
    <location>
        <position position="25"/>
    </location>
</feature>
<dbReference type="GO" id="GO:0016791">
    <property type="term" value="F:phosphatase activity"/>
    <property type="evidence" value="ECO:0007669"/>
    <property type="project" value="InterPro"/>
</dbReference>
<comment type="cofactor">
    <cofactor evidence="4">
        <name>Mg(2+)</name>
        <dbReference type="ChEBI" id="CHEBI:18420"/>
    </cofactor>
    <text evidence="4">Divalent metal ions. Mg(2+) is the most effective.</text>
</comment>
<dbReference type="PIRSF" id="PIRSF000915">
    <property type="entry name" value="PGP-type_phosphatase"/>
    <property type="match status" value="1"/>
</dbReference>
<dbReference type="InterPro" id="IPR006349">
    <property type="entry name" value="PGP_euk"/>
</dbReference>
<evidence type="ECO:0000256" key="1">
    <source>
        <dbReference type="ARBA" id="ARBA00022801"/>
    </source>
</evidence>